<dbReference type="PROSITE" id="PS50893">
    <property type="entry name" value="ABC_TRANSPORTER_2"/>
    <property type="match status" value="1"/>
</dbReference>
<feature type="domain" description="ABC transporter" evidence="6">
    <location>
        <begin position="3"/>
        <end position="232"/>
    </location>
</feature>
<dbReference type="InterPro" id="IPR003593">
    <property type="entry name" value="AAA+_ATPase"/>
</dbReference>
<evidence type="ECO:0000256" key="2">
    <source>
        <dbReference type="ARBA" id="ARBA00022448"/>
    </source>
</evidence>
<dbReference type="SUPFAM" id="SSF52540">
    <property type="entry name" value="P-loop containing nucleoside triphosphate hydrolases"/>
    <property type="match status" value="1"/>
</dbReference>
<evidence type="ECO:0000256" key="3">
    <source>
        <dbReference type="ARBA" id="ARBA00022741"/>
    </source>
</evidence>
<dbReference type="Pfam" id="PF00005">
    <property type="entry name" value="ABC_tran"/>
    <property type="match status" value="1"/>
</dbReference>
<dbReference type="OrthoDB" id="87732at2157"/>
<comment type="caution">
    <text evidence="7">The sequence shown here is derived from an EMBL/GenBank/DDBJ whole genome shotgun (WGS) entry which is preliminary data.</text>
</comment>
<evidence type="ECO:0000256" key="4">
    <source>
        <dbReference type="ARBA" id="ARBA00022840"/>
    </source>
</evidence>
<evidence type="ECO:0000313" key="8">
    <source>
        <dbReference type="Proteomes" id="UP000770586"/>
    </source>
</evidence>
<name>A0A8J7R5Y9_9EURY</name>
<dbReference type="PANTHER" id="PTHR43335:SF4">
    <property type="entry name" value="ABC TRANSPORTER, ATP-BINDING PROTEIN"/>
    <property type="match status" value="1"/>
</dbReference>
<dbReference type="Proteomes" id="UP000770586">
    <property type="component" value="Unassembled WGS sequence"/>
</dbReference>
<evidence type="ECO:0000259" key="6">
    <source>
        <dbReference type="PROSITE" id="PS50893"/>
    </source>
</evidence>
<dbReference type="PANTHER" id="PTHR43335">
    <property type="entry name" value="ABC TRANSPORTER, ATP-BINDING PROTEIN"/>
    <property type="match status" value="1"/>
</dbReference>
<dbReference type="CDD" id="cd03230">
    <property type="entry name" value="ABC_DR_subfamily_A"/>
    <property type="match status" value="1"/>
</dbReference>
<gene>
    <name evidence="7" type="ORF">J2744_000371</name>
</gene>
<dbReference type="GO" id="GO:0016887">
    <property type="term" value="F:ATP hydrolysis activity"/>
    <property type="evidence" value="ECO:0007669"/>
    <property type="project" value="InterPro"/>
</dbReference>
<keyword evidence="8" id="KW-1185">Reference proteome</keyword>
<comment type="similarity">
    <text evidence="1">Belongs to the ABC transporter superfamily.</text>
</comment>
<dbReference type="GO" id="GO:0005524">
    <property type="term" value="F:ATP binding"/>
    <property type="evidence" value="ECO:0007669"/>
    <property type="project" value="UniProtKB-KW"/>
</dbReference>
<keyword evidence="3" id="KW-0547">Nucleotide-binding</keyword>
<accession>A0A8J7R5Y9</accession>
<sequence length="272" mass="28404">MRIDATDVRKTYGDVTALDGLSLSVPSGSTYGIIGTNGAGKSTLFRLLVGHDRPDAGTVSVGGTDVTEAGRRVRERVGYLPEHVGFPDGLSGREVLGVHRAIRGLPKDGRTADAIERVGLTQEEADRRVSGYSNGMQRRLGLATVLLPDPDVLILDEPTAGLDPRGVDEFHAIVGEITAETDATVVFCSHVLGEVERLCDRAAVLHDGRVRAAGSVDELAADAETGNGVAGDGDEPTTASGRDRGGLRAAFREAIGGDATHDSQADSEEVAP</sequence>
<proteinExistence type="inferred from homology"/>
<dbReference type="Gene3D" id="3.40.50.300">
    <property type="entry name" value="P-loop containing nucleotide triphosphate hydrolases"/>
    <property type="match status" value="1"/>
</dbReference>
<dbReference type="EMBL" id="JAGGKE010000001">
    <property type="protein sequence ID" value="MBP1900719.1"/>
    <property type="molecule type" value="Genomic_DNA"/>
</dbReference>
<feature type="region of interest" description="Disordered" evidence="5">
    <location>
        <begin position="223"/>
        <end position="246"/>
    </location>
</feature>
<dbReference type="SMART" id="SM00382">
    <property type="entry name" value="AAA"/>
    <property type="match status" value="1"/>
</dbReference>
<evidence type="ECO:0000313" key="7">
    <source>
        <dbReference type="EMBL" id="MBP1900719.1"/>
    </source>
</evidence>
<keyword evidence="4 7" id="KW-0067">ATP-binding</keyword>
<evidence type="ECO:0000256" key="1">
    <source>
        <dbReference type="ARBA" id="ARBA00005417"/>
    </source>
</evidence>
<reference evidence="7 8" key="1">
    <citation type="submission" date="2021-03" db="EMBL/GenBank/DDBJ databases">
        <title>Genomic Encyclopedia of Type Strains, Phase IV (KMG-IV): sequencing the most valuable type-strain genomes for metagenomic binning, comparative biology and taxonomic classification.</title>
        <authorList>
            <person name="Goeker M."/>
        </authorList>
    </citation>
    <scope>NUCLEOTIDE SEQUENCE [LARGE SCALE GENOMIC DNA]</scope>
    <source>
        <strain evidence="7 8">DSM 12287</strain>
    </source>
</reference>
<dbReference type="RefSeq" id="WP_209543677.1">
    <property type="nucleotide sequence ID" value="NZ_BAAADX010000003.1"/>
</dbReference>
<organism evidence="7 8">
    <name type="scientific">Halorubrum trapanicum</name>
    <dbReference type="NCBI Taxonomy" id="29284"/>
    <lineage>
        <taxon>Archaea</taxon>
        <taxon>Methanobacteriati</taxon>
        <taxon>Methanobacteriota</taxon>
        <taxon>Stenosarchaea group</taxon>
        <taxon>Halobacteria</taxon>
        <taxon>Halobacteriales</taxon>
        <taxon>Haloferacaceae</taxon>
        <taxon>Halorubrum</taxon>
    </lineage>
</organism>
<dbReference type="AlphaFoldDB" id="A0A8J7R5Y9"/>
<protein>
    <submittedName>
        <fullName evidence="7">Cu-processing system ATP-binding protein</fullName>
    </submittedName>
</protein>
<dbReference type="InterPro" id="IPR027417">
    <property type="entry name" value="P-loop_NTPase"/>
</dbReference>
<dbReference type="InterPro" id="IPR003439">
    <property type="entry name" value="ABC_transporter-like_ATP-bd"/>
</dbReference>
<evidence type="ECO:0000256" key="5">
    <source>
        <dbReference type="SAM" id="MobiDB-lite"/>
    </source>
</evidence>
<keyword evidence="2" id="KW-0813">Transport</keyword>